<dbReference type="KEGG" id="bdr:105230703"/>
<name>A0A6I9VFP6_BACDO</name>
<protein>
    <submittedName>
        <fullName evidence="3">Uncharacterized protein LOC105230703</fullName>
    </submittedName>
</protein>
<keyword evidence="1" id="KW-1133">Transmembrane helix</keyword>
<dbReference type="GeneID" id="105230703"/>
<evidence type="ECO:0000256" key="1">
    <source>
        <dbReference type="SAM" id="Phobius"/>
    </source>
</evidence>
<gene>
    <name evidence="3" type="primary">LOC105230703</name>
</gene>
<accession>A0A6I9VFP6</accession>
<sequence length="201" mass="22964">MLQSIIFYKGFFYLAAFSVLTHFLIEPVIGVVNEKEEQFSNGGVYKNDFEPLTLHKRPSFFVGSRYGRSSGGAALSSSKTRRLSVVPRNDRFFLGSRYGKRSEENSAAEFYSPYEQENQLANNNALNSINGLALQHTSVSKYPYGETNNMLEKQQQEQIQTPSMMSCVYTGLRNFFRCRNIDEINNIINQLTIAHSVEERK</sequence>
<organism evidence="2 3">
    <name type="scientific">Bactrocera dorsalis</name>
    <name type="common">Oriental fruit fly</name>
    <name type="synonym">Dacus dorsalis</name>
    <dbReference type="NCBI Taxonomy" id="27457"/>
    <lineage>
        <taxon>Eukaryota</taxon>
        <taxon>Metazoa</taxon>
        <taxon>Ecdysozoa</taxon>
        <taxon>Arthropoda</taxon>
        <taxon>Hexapoda</taxon>
        <taxon>Insecta</taxon>
        <taxon>Pterygota</taxon>
        <taxon>Neoptera</taxon>
        <taxon>Endopterygota</taxon>
        <taxon>Diptera</taxon>
        <taxon>Brachycera</taxon>
        <taxon>Muscomorpha</taxon>
        <taxon>Tephritoidea</taxon>
        <taxon>Tephritidae</taxon>
        <taxon>Bactrocera</taxon>
        <taxon>Bactrocera</taxon>
    </lineage>
</organism>
<dbReference type="AlphaFoldDB" id="A0A6I9VFP6"/>
<keyword evidence="1" id="KW-0472">Membrane</keyword>
<dbReference type="Proteomes" id="UP001652620">
    <property type="component" value="Chromosome 3"/>
</dbReference>
<keyword evidence="2" id="KW-1185">Reference proteome</keyword>
<reference evidence="3" key="1">
    <citation type="submission" date="2025-08" db="UniProtKB">
        <authorList>
            <consortium name="RefSeq"/>
        </authorList>
    </citation>
    <scope>IDENTIFICATION</scope>
    <source>
        <tissue evidence="3">Adult</tissue>
    </source>
</reference>
<evidence type="ECO:0000313" key="2">
    <source>
        <dbReference type="Proteomes" id="UP001652620"/>
    </source>
</evidence>
<feature type="transmembrane region" description="Helical" evidence="1">
    <location>
        <begin position="6"/>
        <end position="25"/>
    </location>
</feature>
<evidence type="ECO:0000313" key="3">
    <source>
        <dbReference type="RefSeq" id="XP_049306965.1"/>
    </source>
</evidence>
<proteinExistence type="predicted"/>
<dbReference type="RefSeq" id="XP_049306965.1">
    <property type="nucleotide sequence ID" value="XM_049451008.1"/>
</dbReference>
<keyword evidence="1" id="KW-0812">Transmembrane</keyword>